<evidence type="ECO:0000313" key="2">
    <source>
        <dbReference type="EMBL" id="MFK7160299.1"/>
    </source>
</evidence>
<dbReference type="Pfam" id="PF13487">
    <property type="entry name" value="HD_5"/>
    <property type="match status" value="1"/>
</dbReference>
<feature type="domain" description="HD-GYP" evidence="1">
    <location>
        <begin position="167"/>
        <end position="375"/>
    </location>
</feature>
<dbReference type="Gene3D" id="3.30.450.40">
    <property type="match status" value="1"/>
</dbReference>
<dbReference type="EMBL" id="JBANFI010000002">
    <property type="protein sequence ID" value="MFK7160299.1"/>
    <property type="molecule type" value="Genomic_DNA"/>
</dbReference>
<gene>
    <name evidence="2" type="ORF">V6U78_04525</name>
</gene>
<dbReference type="SUPFAM" id="SSF109604">
    <property type="entry name" value="HD-domain/PDEase-like"/>
    <property type="match status" value="1"/>
</dbReference>
<sequence length="381" mass="43225">MSHIGLVHALSQQQGLACKLRFLGQQIQQQMPEVERFSVALYQSETHKVRSFFTTSPEDQALTAYEFNLQQTWSLQKIAHSRQPRVIDDLADWLPPHFSGRVNPHTARLYQQGWRSSFTLPLIVADQLLGFVFFNSRQTQVFQGERLGQLELYGQLIAQLIFQDHAGIRTLTAAVRSMLALCAGRDPETGEHLERMALYTQLIASHLSPHWTFSDRQIQHLYLFAPLHDLGKIAISDRILLKPGRLTPSEFAQMQQHPLLGAELLDKVIEQHGLTQLPDVHLLRNLVLYHHEKMDGTGYPFGLQGEKIPIEARIVAVADVYDALTSERPYKKAWSQDQALTELSRLAGSHLDADCVEVMLNQQQELAIIRDQLCSDVVESG</sequence>
<dbReference type="SUPFAM" id="SSF55781">
    <property type="entry name" value="GAF domain-like"/>
    <property type="match status" value="1"/>
</dbReference>
<proteinExistence type="predicted"/>
<dbReference type="InterPro" id="IPR003607">
    <property type="entry name" value="HD/PDEase_dom"/>
</dbReference>
<dbReference type="InterPro" id="IPR052020">
    <property type="entry name" value="Cyclic_di-GMP/3'3'-cGAMP_PDE"/>
</dbReference>
<dbReference type="Gene3D" id="1.10.3210.10">
    <property type="entry name" value="Hypothetical protein af1432"/>
    <property type="match status" value="1"/>
</dbReference>
<reference evidence="2 3" key="1">
    <citation type="submission" date="2024-02" db="EMBL/GenBank/DDBJ databases">
        <title>Marinospirillum sp. MEB 164 isolated from Lonar lake sediment.</title>
        <authorList>
            <person name="Joshi A."/>
            <person name="Thite S."/>
        </authorList>
    </citation>
    <scope>NUCLEOTIDE SEQUENCE [LARGE SCALE GENOMIC DNA]</scope>
    <source>
        <strain evidence="2 3">MEB164</strain>
    </source>
</reference>
<dbReference type="CDD" id="cd00077">
    <property type="entry name" value="HDc"/>
    <property type="match status" value="1"/>
</dbReference>
<dbReference type="InterPro" id="IPR029016">
    <property type="entry name" value="GAF-like_dom_sf"/>
</dbReference>
<organism evidence="2 3">
    <name type="scientific">Marinospirillum alkalitolerans</name>
    <dbReference type="NCBI Taxonomy" id="3123374"/>
    <lineage>
        <taxon>Bacteria</taxon>
        <taxon>Pseudomonadati</taxon>
        <taxon>Pseudomonadota</taxon>
        <taxon>Gammaproteobacteria</taxon>
        <taxon>Oceanospirillales</taxon>
        <taxon>Oceanospirillaceae</taxon>
        <taxon>Marinospirillum</taxon>
    </lineage>
</organism>
<dbReference type="PANTHER" id="PTHR45228:SF1">
    <property type="entry name" value="CYCLIC DI-GMP PHOSPHODIESTERASE TM_0186"/>
    <property type="match status" value="1"/>
</dbReference>
<evidence type="ECO:0000313" key="3">
    <source>
        <dbReference type="Proteomes" id="UP001621714"/>
    </source>
</evidence>
<dbReference type="Proteomes" id="UP001621714">
    <property type="component" value="Unassembled WGS sequence"/>
</dbReference>
<keyword evidence="3" id="KW-1185">Reference proteome</keyword>
<dbReference type="PROSITE" id="PS51832">
    <property type="entry name" value="HD_GYP"/>
    <property type="match status" value="1"/>
</dbReference>
<dbReference type="SMART" id="SM00471">
    <property type="entry name" value="HDc"/>
    <property type="match status" value="1"/>
</dbReference>
<protein>
    <submittedName>
        <fullName evidence="2">HD domain-containing phosphohydrolase</fullName>
    </submittedName>
</protein>
<comment type="caution">
    <text evidence="2">The sequence shown here is derived from an EMBL/GenBank/DDBJ whole genome shotgun (WGS) entry which is preliminary data.</text>
</comment>
<dbReference type="RefSeq" id="WP_405337723.1">
    <property type="nucleotide sequence ID" value="NZ_JBANFI010000002.1"/>
</dbReference>
<accession>A0ABW8PWL8</accession>
<name>A0ABW8PWL8_9GAMM</name>
<dbReference type="Pfam" id="PF01590">
    <property type="entry name" value="GAF"/>
    <property type="match status" value="1"/>
</dbReference>
<evidence type="ECO:0000259" key="1">
    <source>
        <dbReference type="PROSITE" id="PS51832"/>
    </source>
</evidence>
<dbReference type="InterPro" id="IPR003018">
    <property type="entry name" value="GAF"/>
</dbReference>
<dbReference type="PANTHER" id="PTHR45228">
    <property type="entry name" value="CYCLIC DI-GMP PHOSPHODIESTERASE TM_0186-RELATED"/>
    <property type="match status" value="1"/>
</dbReference>
<dbReference type="InterPro" id="IPR037522">
    <property type="entry name" value="HD_GYP_dom"/>
</dbReference>